<dbReference type="EMBL" id="MU267930">
    <property type="protein sequence ID" value="KAH7907183.1"/>
    <property type="molecule type" value="Genomic_DNA"/>
</dbReference>
<gene>
    <name evidence="1" type="ORF">BJ138DRAFT_531184</name>
</gene>
<comment type="caution">
    <text evidence="1">The sequence shown here is derived from an EMBL/GenBank/DDBJ whole genome shotgun (WGS) entry which is preliminary data.</text>
</comment>
<evidence type="ECO:0000313" key="2">
    <source>
        <dbReference type="Proteomes" id="UP000790377"/>
    </source>
</evidence>
<dbReference type="Proteomes" id="UP000790377">
    <property type="component" value="Unassembled WGS sequence"/>
</dbReference>
<reference evidence="1" key="1">
    <citation type="journal article" date="2021" name="New Phytol.">
        <title>Evolutionary innovations through gain and loss of genes in the ectomycorrhizal Boletales.</title>
        <authorList>
            <person name="Wu G."/>
            <person name="Miyauchi S."/>
            <person name="Morin E."/>
            <person name="Kuo A."/>
            <person name="Drula E."/>
            <person name="Varga T."/>
            <person name="Kohler A."/>
            <person name="Feng B."/>
            <person name="Cao Y."/>
            <person name="Lipzen A."/>
            <person name="Daum C."/>
            <person name="Hundley H."/>
            <person name="Pangilinan J."/>
            <person name="Johnson J."/>
            <person name="Barry K."/>
            <person name="LaButti K."/>
            <person name="Ng V."/>
            <person name="Ahrendt S."/>
            <person name="Min B."/>
            <person name="Choi I.G."/>
            <person name="Park H."/>
            <person name="Plett J.M."/>
            <person name="Magnuson J."/>
            <person name="Spatafora J.W."/>
            <person name="Nagy L.G."/>
            <person name="Henrissat B."/>
            <person name="Grigoriev I.V."/>
            <person name="Yang Z.L."/>
            <person name="Xu J."/>
            <person name="Martin F.M."/>
        </authorList>
    </citation>
    <scope>NUCLEOTIDE SEQUENCE</scope>
    <source>
        <strain evidence="1">ATCC 28755</strain>
    </source>
</reference>
<proteinExistence type="predicted"/>
<name>A0ACB8A3F1_9AGAM</name>
<keyword evidence="2" id="KW-1185">Reference proteome</keyword>
<evidence type="ECO:0000313" key="1">
    <source>
        <dbReference type="EMBL" id="KAH7907183.1"/>
    </source>
</evidence>
<accession>A0ACB8A3F1</accession>
<sequence length="283" mass="29798">MLQCTHTETSLSSDTQPDTDIETKADRSSSSGLSIYASEGFGYVNNDSDKPTSYKRAHVNGVISAHHPRRTDLSTPGSVSRTGSAHYLTPQDTSENAAIGSGVDENLFVNYTNAWPGTINPNKMSLDTAARTLTIASASSVVLKPSIIVLTSTLSSPQGQTTSGNHPMTSQSHAPSLGIVAGSAVGGTAVLTAAIFMALFFVRRRPRMRNGIRRSYSDKYTARSDSSSSWQADLETSHEHRAVVIPVDHDGGIISAVSVPPSTAAVPLSTTATTPSVPVLNVL</sequence>
<protein>
    <submittedName>
        <fullName evidence="1">Uncharacterized protein</fullName>
    </submittedName>
</protein>
<organism evidence="1 2">
    <name type="scientific">Hygrophoropsis aurantiaca</name>
    <dbReference type="NCBI Taxonomy" id="72124"/>
    <lineage>
        <taxon>Eukaryota</taxon>
        <taxon>Fungi</taxon>
        <taxon>Dikarya</taxon>
        <taxon>Basidiomycota</taxon>
        <taxon>Agaricomycotina</taxon>
        <taxon>Agaricomycetes</taxon>
        <taxon>Agaricomycetidae</taxon>
        <taxon>Boletales</taxon>
        <taxon>Coniophorineae</taxon>
        <taxon>Hygrophoropsidaceae</taxon>
        <taxon>Hygrophoropsis</taxon>
    </lineage>
</organism>